<reference evidence="1 2" key="1">
    <citation type="submission" date="2014-07" db="EMBL/GenBank/DDBJ databases">
        <title>Genome of Chryseobacterium formosense LMG 24722.</title>
        <authorList>
            <person name="Pipes S.E."/>
            <person name="Stropko S.J."/>
            <person name="Newman J.D."/>
        </authorList>
    </citation>
    <scope>NUCLEOTIDE SEQUENCE [LARGE SCALE GENOMIC DNA]</scope>
    <source>
        <strain evidence="1 2">LMG 24722</strain>
    </source>
</reference>
<keyword evidence="2" id="KW-1185">Reference proteome</keyword>
<dbReference type="eggNOG" id="ENOG5032ZF0">
    <property type="taxonomic scope" value="Bacteria"/>
</dbReference>
<gene>
    <name evidence="1" type="ORF">IX39_08945</name>
</gene>
<accession>A0A085Z8H0</accession>
<name>A0A085Z8H0_9FLAO</name>
<dbReference type="RefSeq" id="WP_034675331.1">
    <property type="nucleotide sequence ID" value="NZ_FPAP01000001.1"/>
</dbReference>
<organism evidence="1 2">
    <name type="scientific">Chryseobacterium formosense</name>
    <dbReference type="NCBI Taxonomy" id="236814"/>
    <lineage>
        <taxon>Bacteria</taxon>
        <taxon>Pseudomonadati</taxon>
        <taxon>Bacteroidota</taxon>
        <taxon>Flavobacteriia</taxon>
        <taxon>Flavobacteriales</taxon>
        <taxon>Weeksellaceae</taxon>
        <taxon>Chryseobacterium group</taxon>
        <taxon>Chryseobacterium</taxon>
    </lineage>
</organism>
<evidence type="ECO:0000313" key="2">
    <source>
        <dbReference type="Proteomes" id="UP000028713"/>
    </source>
</evidence>
<sequence>MNEAIFGLIGVLVGSGISWFQSHWTSKKESEKSARYLAIRVVCLLDKYMEECAEVVKDDGLFEGKRSKQGCLEPQVKIPKFPNYPEDVDWKSIDHNIMFELLSFPAEIEDGNRMIDATEIISMAPNYQDWFDERRFYYCQFGLIAYKLSDKLSKNYGIKKKKYNDWDPVKDFSAELRAVATRRNHRTEEHKAFVKRVLG</sequence>
<dbReference type="AlphaFoldDB" id="A0A085Z8H0"/>
<evidence type="ECO:0000313" key="1">
    <source>
        <dbReference type="EMBL" id="KFF00734.1"/>
    </source>
</evidence>
<comment type="caution">
    <text evidence="1">The sequence shown here is derived from an EMBL/GenBank/DDBJ whole genome shotgun (WGS) entry which is preliminary data.</text>
</comment>
<protein>
    <submittedName>
        <fullName evidence="1">Uncharacterized protein</fullName>
    </submittedName>
</protein>
<proteinExistence type="predicted"/>
<dbReference type="EMBL" id="JPRP01000001">
    <property type="protein sequence ID" value="KFF00734.1"/>
    <property type="molecule type" value="Genomic_DNA"/>
</dbReference>
<dbReference type="STRING" id="236814.IX39_08945"/>
<dbReference type="OrthoDB" id="1250928at2"/>
<dbReference type="Proteomes" id="UP000028713">
    <property type="component" value="Unassembled WGS sequence"/>
</dbReference>